<feature type="transmembrane region" description="Helical" evidence="2">
    <location>
        <begin position="211"/>
        <end position="231"/>
    </location>
</feature>
<feature type="region of interest" description="Disordered" evidence="1">
    <location>
        <begin position="71"/>
        <end position="90"/>
    </location>
</feature>
<reference evidence="3 4" key="1">
    <citation type="submission" date="2019-03" db="EMBL/GenBank/DDBJ databases">
        <title>Sequencing the genomes of 1000 actinobacteria strains.</title>
        <authorList>
            <person name="Klenk H.-P."/>
        </authorList>
    </citation>
    <scope>NUCLEOTIDE SEQUENCE [LARGE SCALE GENOMIC DNA]</scope>
    <source>
        <strain evidence="3 4">DSM 44969</strain>
    </source>
</reference>
<proteinExistence type="predicted"/>
<feature type="transmembrane region" description="Helical" evidence="2">
    <location>
        <begin position="103"/>
        <end position="123"/>
    </location>
</feature>
<comment type="caution">
    <text evidence="3">The sequence shown here is derived from an EMBL/GenBank/DDBJ whole genome shotgun (WGS) entry which is preliminary data.</text>
</comment>
<organism evidence="3 4">
    <name type="scientific">Pseudonocardia endophytica</name>
    <dbReference type="NCBI Taxonomy" id="401976"/>
    <lineage>
        <taxon>Bacteria</taxon>
        <taxon>Bacillati</taxon>
        <taxon>Actinomycetota</taxon>
        <taxon>Actinomycetes</taxon>
        <taxon>Pseudonocardiales</taxon>
        <taxon>Pseudonocardiaceae</taxon>
        <taxon>Pseudonocardia</taxon>
    </lineage>
</organism>
<feature type="region of interest" description="Disordered" evidence="1">
    <location>
        <begin position="1"/>
        <end position="66"/>
    </location>
</feature>
<name>A0A4R1HKV0_PSEEN</name>
<evidence type="ECO:0000256" key="2">
    <source>
        <dbReference type="SAM" id="Phobius"/>
    </source>
</evidence>
<evidence type="ECO:0000313" key="3">
    <source>
        <dbReference type="EMBL" id="TCK20199.1"/>
    </source>
</evidence>
<dbReference type="AlphaFoldDB" id="A0A4R1HKV0"/>
<feature type="compositionally biased region" description="Polar residues" evidence="1">
    <location>
        <begin position="1"/>
        <end position="11"/>
    </location>
</feature>
<keyword evidence="4" id="KW-1185">Reference proteome</keyword>
<dbReference type="EMBL" id="SMFZ01000002">
    <property type="protein sequence ID" value="TCK20199.1"/>
    <property type="molecule type" value="Genomic_DNA"/>
</dbReference>
<keyword evidence="2" id="KW-1133">Transmembrane helix</keyword>
<accession>A0A4R1HKV0</accession>
<feature type="transmembrane region" description="Helical" evidence="2">
    <location>
        <begin position="184"/>
        <end position="205"/>
    </location>
</feature>
<feature type="compositionally biased region" description="Low complexity" evidence="1">
    <location>
        <begin position="25"/>
        <end position="50"/>
    </location>
</feature>
<evidence type="ECO:0000256" key="1">
    <source>
        <dbReference type="SAM" id="MobiDB-lite"/>
    </source>
</evidence>
<evidence type="ECO:0000313" key="4">
    <source>
        <dbReference type="Proteomes" id="UP000295560"/>
    </source>
</evidence>
<gene>
    <name evidence="3" type="ORF">EV378_4149</name>
</gene>
<feature type="transmembrane region" description="Helical" evidence="2">
    <location>
        <begin position="157"/>
        <end position="177"/>
    </location>
</feature>
<keyword evidence="2" id="KW-0472">Membrane</keyword>
<keyword evidence="2" id="KW-0812">Transmembrane</keyword>
<protein>
    <submittedName>
        <fullName evidence="3">Uncharacterized protein</fullName>
    </submittedName>
</protein>
<sequence>MGGVSTPSGPQDGTEPSAGDGGAAPAGPAYYRPGPSSGYYPQYPQNPYGPGSSGVPPQFAGGYPAARPQETYPYGGPFPAGTGPQYVGQTGATGRPRNVVTGFMFLLVSPALFIVVGLVLALAPLTPDMFPPETGIQEALTASGLTMEQLLSAMRTFGAVLAVLAVVYALLAVVSFLGKLGALITLTVLTVLFDLFWLLALLSAATNPIGAILPVIVLGTSIVGVTLMFSAQSRAWFAARR</sequence>
<dbReference type="Proteomes" id="UP000295560">
    <property type="component" value="Unassembled WGS sequence"/>
</dbReference>